<keyword evidence="4" id="KW-0677">Repeat</keyword>
<dbReference type="PROSITE" id="PS51450">
    <property type="entry name" value="LRR"/>
    <property type="match status" value="3"/>
</dbReference>
<keyword evidence="2" id="KW-0963">Cytoplasm</keyword>
<feature type="region of interest" description="Disordered" evidence="5">
    <location>
        <begin position="699"/>
        <end position="727"/>
    </location>
</feature>
<dbReference type="SUPFAM" id="SSF52058">
    <property type="entry name" value="L domain-like"/>
    <property type="match status" value="1"/>
</dbReference>
<evidence type="ECO:0000256" key="3">
    <source>
        <dbReference type="ARBA" id="ARBA00022614"/>
    </source>
</evidence>
<dbReference type="Pfam" id="PF12799">
    <property type="entry name" value="LRR_4"/>
    <property type="match status" value="1"/>
</dbReference>
<keyword evidence="3" id="KW-0433">Leucine-rich repeat</keyword>
<dbReference type="InterPro" id="IPR032675">
    <property type="entry name" value="LRR_dom_sf"/>
</dbReference>
<protein>
    <submittedName>
        <fullName evidence="6">Uncharacterized protein</fullName>
    </submittedName>
</protein>
<dbReference type="EMBL" id="CAMAPF010000048">
    <property type="protein sequence ID" value="CAH9084868.1"/>
    <property type="molecule type" value="Genomic_DNA"/>
</dbReference>
<evidence type="ECO:0000313" key="7">
    <source>
        <dbReference type="Proteomes" id="UP001152523"/>
    </source>
</evidence>
<dbReference type="GO" id="GO:0005737">
    <property type="term" value="C:cytoplasm"/>
    <property type="evidence" value="ECO:0007669"/>
    <property type="project" value="UniProtKB-SubCell"/>
</dbReference>
<comment type="caution">
    <text evidence="6">The sequence shown here is derived from an EMBL/GenBank/DDBJ whole genome shotgun (WGS) entry which is preliminary data.</text>
</comment>
<dbReference type="Gene3D" id="3.80.10.10">
    <property type="entry name" value="Ribonuclease Inhibitor"/>
    <property type="match status" value="1"/>
</dbReference>
<evidence type="ECO:0000256" key="5">
    <source>
        <dbReference type="SAM" id="MobiDB-lite"/>
    </source>
</evidence>
<dbReference type="PANTHER" id="PTHR15454">
    <property type="entry name" value="NISCHARIN RELATED"/>
    <property type="match status" value="1"/>
</dbReference>
<feature type="region of interest" description="Disordered" evidence="5">
    <location>
        <begin position="453"/>
        <end position="482"/>
    </location>
</feature>
<dbReference type="InterPro" id="IPR001611">
    <property type="entry name" value="Leu-rich_rpt"/>
</dbReference>
<accession>A0AAV0CT76</accession>
<sequence length="754" mass="84692">MTLVTGDRYLESLVKFVDSHAEPLIEASLVLKLNPIGLHYVCSRLEALAELETLLAGAPVDYLRAYVSDLGDHRALEQLRRILCRLPSLKVVSVLPPPARDPSPLSLLPFARLKVLELRGCDLSTSAARGLLELRHTLEKLICHNSTNALRHVFASRIADIKVSRQWNRLSFVSCACNGLLLMDESLQLLPAIETLDLSRNKFAKVDNLRKCTKLKLLDLGFNHLRSVSSFNEVSCCILKLVLRNNTLTTLHGIENLKSLVGLDVSNNVISNFSEIEVLSELSSLQNLWLEGNPICCARWYRAQVFTFFPHPHQLKLDEENPTTSDLWKRKVIIAGRQKQPASFGFYAPARDGADLRAINTKRKKVSRLVSIKNEDIAFLLSDQDSVSCDNDIHSKVGSANSDQESEIVDLMNRIELMKKKRSDLWLQEFQDWMDRDSDDFFGCIEGIGPNLNSKRSHQRKGKVSIKQQGETSNVSSTNVLEPETSFAERSIGCNARRYSTHIGEASSKNVMELWKEQENVNYSSNEVSLPVSARITSSDSVVNAEGDKISGNKNAAASYFLDTHSSFTSTGSPPHYKEDILHRRLNLEEEFLQLSTESLSVESSDSDTSCSEEDSIQYKQAKSWVDQSVTGDLIESGDECCLPETQIALNQNDEHTSDAYTEGNSSYIVEVQEADCARKDTEVVDFVVQEANWLENKKSKRKPKRRMISLPEEANTNGQIEQPKKANEKINTCRGDEDRIYFLANFHNASLET</sequence>
<feature type="compositionally biased region" description="Polar residues" evidence="5">
    <location>
        <begin position="466"/>
        <end position="480"/>
    </location>
</feature>
<keyword evidence="7" id="KW-1185">Reference proteome</keyword>
<evidence type="ECO:0000313" key="6">
    <source>
        <dbReference type="EMBL" id="CAH9084868.1"/>
    </source>
</evidence>
<evidence type="ECO:0000256" key="1">
    <source>
        <dbReference type="ARBA" id="ARBA00004496"/>
    </source>
</evidence>
<gene>
    <name evidence="6" type="ORF">CEPIT_LOCUS9095</name>
</gene>
<evidence type="ECO:0000256" key="2">
    <source>
        <dbReference type="ARBA" id="ARBA00022490"/>
    </source>
</evidence>
<feature type="compositionally biased region" description="Basic residues" evidence="5">
    <location>
        <begin position="455"/>
        <end position="464"/>
    </location>
</feature>
<dbReference type="SMART" id="SM00365">
    <property type="entry name" value="LRR_SD22"/>
    <property type="match status" value="3"/>
</dbReference>
<reference evidence="6" key="1">
    <citation type="submission" date="2022-07" db="EMBL/GenBank/DDBJ databases">
        <authorList>
            <person name="Macas J."/>
            <person name="Novak P."/>
            <person name="Neumann P."/>
        </authorList>
    </citation>
    <scope>NUCLEOTIDE SEQUENCE</scope>
</reference>
<feature type="compositionally biased region" description="Basic residues" evidence="5">
    <location>
        <begin position="699"/>
        <end position="708"/>
    </location>
</feature>
<comment type="subcellular location">
    <subcellularLocation>
        <location evidence="1">Cytoplasm</location>
    </subcellularLocation>
</comment>
<dbReference type="FunFam" id="3.80.10.10:FF:000502">
    <property type="entry name" value="Predicted protein"/>
    <property type="match status" value="1"/>
</dbReference>
<proteinExistence type="predicted"/>
<dbReference type="AlphaFoldDB" id="A0AAV0CT76"/>
<dbReference type="PANTHER" id="PTHR15454:SF69">
    <property type="entry name" value="SERINE_THREONINE-PROTEIN KINASE 11-INTERACTING PROTEIN"/>
    <property type="match status" value="1"/>
</dbReference>
<dbReference type="InterPro" id="IPR025875">
    <property type="entry name" value="Leu-rich_rpt_4"/>
</dbReference>
<dbReference type="FunFam" id="3.80.10.10:FF:000801">
    <property type="entry name" value="Outer arm dynein light chain 1"/>
    <property type="match status" value="1"/>
</dbReference>
<dbReference type="Proteomes" id="UP001152523">
    <property type="component" value="Unassembled WGS sequence"/>
</dbReference>
<name>A0AAV0CT76_9ASTE</name>
<organism evidence="6 7">
    <name type="scientific">Cuscuta epithymum</name>
    <dbReference type="NCBI Taxonomy" id="186058"/>
    <lineage>
        <taxon>Eukaryota</taxon>
        <taxon>Viridiplantae</taxon>
        <taxon>Streptophyta</taxon>
        <taxon>Embryophyta</taxon>
        <taxon>Tracheophyta</taxon>
        <taxon>Spermatophyta</taxon>
        <taxon>Magnoliopsida</taxon>
        <taxon>eudicotyledons</taxon>
        <taxon>Gunneridae</taxon>
        <taxon>Pentapetalae</taxon>
        <taxon>asterids</taxon>
        <taxon>lamiids</taxon>
        <taxon>Solanales</taxon>
        <taxon>Convolvulaceae</taxon>
        <taxon>Cuscuteae</taxon>
        <taxon>Cuscuta</taxon>
        <taxon>Cuscuta subgen. Cuscuta</taxon>
    </lineage>
</organism>
<evidence type="ECO:0000256" key="4">
    <source>
        <dbReference type="ARBA" id="ARBA00022737"/>
    </source>
</evidence>